<dbReference type="EC" id="4.1.2.13" evidence="5 10"/>
<evidence type="ECO:0000256" key="8">
    <source>
        <dbReference type="ARBA" id="ARBA00023239"/>
    </source>
</evidence>
<dbReference type="InterPro" id="IPR000741">
    <property type="entry name" value="FBA_I"/>
</dbReference>
<evidence type="ECO:0000256" key="3">
    <source>
        <dbReference type="ARBA" id="ARBA00004714"/>
    </source>
</evidence>
<evidence type="ECO:0000256" key="9">
    <source>
        <dbReference type="ARBA" id="ARBA00023270"/>
    </source>
</evidence>
<dbReference type="Pfam" id="PF00274">
    <property type="entry name" value="Glycolytic"/>
    <property type="match status" value="1"/>
</dbReference>
<comment type="pathway">
    <text evidence="3 11">Carbohydrate degradation; glycolysis; D-glyceraldehyde 3-phosphate and glycerone phosphate from D-glucose: step 4/4.</text>
</comment>
<reference evidence="13" key="1">
    <citation type="submission" date="2025-08" db="UniProtKB">
        <authorList>
            <consortium name="RefSeq"/>
        </authorList>
    </citation>
    <scope>IDENTIFICATION</scope>
</reference>
<evidence type="ECO:0000256" key="4">
    <source>
        <dbReference type="ARBA" id="ARBA00010387"/>
    </source>
</evidence>
<keyword evidence="12" id="KW-1185">Reference proteome</keyword>
<name>A0A6P6RSE8_9EIME</name>
<dbReference type="Proteomes" id="UP000515125">
    <property type="component" value="Unplaced"/>
</dbReference>
<evidence type="ECO:0000256" key="6">
    <source>
        <dbReference type="ARBA" id="ARBA00022490"/>
    </source>
</evidence>
<organism evidence="12 13">
    <name type="scientific">Cyclospora cayetanensis</name>
    <dbReference type="NCBI Taxonomy" id="88456"/>
    <lineage>
        <taxon>Eukaryota</taxon>
        <taxon>Sar</taxon>
        <taxon>Alveolata</taxon>
        <taxon>Apicomplexa</taxon>
        <taxon>Conoidasida</taxon>
        <taxon>Coccidia</taxon>
        <taxon>Eucoccidiorida</taxon>
        <taxon>Eimeriorina</taxon>
        <taxon>Eimeriidae</taxon>
        <taxon>Cyclospora</taxon>
    </lineage>
</organism>
<keyword evidence="7 10" id="KW-0324">Glycolysis</keyword>
<accession>A0A6P6RSE8</accession>
<dbReference type="FunFam" id="3.20.20.70:FF:000187">
    <property type="entry name" value="Fructose-bisphosphate aldolase"/>
    <property type="match status" value="1"/>
</dbReference>
<dbReference type="GO" id="GO:0005737">
    <property type="term" value="C:cytoplasm"/>
    <property type="evidence" value="ECO:0007669"/>
    <property type="project" value="UniProtKB-SubCell"/>
</dbReference>
<dbReference type="Gene3D" id="3.20.20.70">
    <property type="entry name" value="Aldolase class I"/>
    <property type="match status" value="1"/>
</dbReference>
<dbReference type="NCBIfam" id="NF033379">
    <property type="entry name" value="FrucBisAld_I"/>
    <property type="match status" value="1"/>
</dbReference>
<gene>
    <name evidence="13" type="primary">LOC34621744</name>
</gene>
<evidence type="ECO:0000256" key="5">
    <source>
        <dbReference type="ARBA" id="ARBA00013068"/>
    </source>
</evidence>
<evidence type="ECO:0000256" key="10">
    <source>
        <dbReference type="RuleBase" id="RU003994"/>
    </source>
</evidence>
<evidence type="ECO:0000313" key="12">
    <source>
        <dbReference type="Proteomes" id="UP000515125"/>
    </source>
</evidence>
<dbReference type="PROSITE" id="PS00158">
    <property type="entry name" value="ALDOLASE_CLASS_I"/>
    <property type="match status" value="1"/>
</dbReference>
<dbReference type="GO" id="GO:0051289">
    <property type="term" value="P:protein homotetramerization"/>
    <property type="evidence" value="ECO:0007669"/>
    <property type="project" value="UniProtKB-ARBA"/>
</dbReference>
<dbReference type="SUPFAM" id="SSF51569">
    <property type="entry name" value="Aldolase"/>
    <property type="match status" value="1"/>
</dbReference>
<evidence type="ECO:0000256" key="1">
    <source>
        <dbReference type="ARBA" id="ARBA00000441"/>
    </source>
</evidence>
<dbReference type="OrthoDB" id="36455at2759"/>
<dbReference type="GO" id="GO:0004332">
    <property type="term" value="F:fructose-bisphosphate aldolase activity"/>
    <property type="evidence" value="ECO:0007669"/>
    <property type="project" value="UniProtKB-EC"/>
</dbReference>
<comment type="similarity">
    <text evidence="4 10">Belongs to the class I fructose-bisphosphate aldolase family.</text>
</comment>
<dbReference type="RefSeq" id="XP_026190484.1">
    <property type="nucleotide sequence ID" value="XM_026334699.1"/>
</dbReference>
<dbReference type="CDD" id="cd00948">
    <property type="entry name" value="FBP_aldolase_I_a"/>
    <property type="match status" value="1"/>
</dbReference>
<proteinExistence type="inferred from homology"/>
<keyword evidence="9" id="KW-0704">Schiff base</keyword>
<dbReference type="InterPro" id="IPR013785">
    <property type="entry name" value="Aldolase_TIM"/>
</dbReference>
<dbReference type="GO" id="GO:0006096">
    <property type="term" value="P:glycolytic process"/>
    <property type="evidence" value="ECO:0007669"/>
    <property type="project" value="UniProtKB-UniPathway"/>
</dbReference>
<evidence type="ECO:0000313" key="13">
    <source>
        <dbReference type="RefSeq" id="XP_026190484.1"/>
    </source>
</evidence>
<dbReference type="GeneID" id="34621744"/>
<sequence>MPCIGVPCTKSLVRSNKHHLTVSFFQATQKLPSVLLAAYAELDCGGLDLLQGELPQSIANELAATAKAIAAPGKGILAADESTGTIQKRFDSIKLQNDEANRAAYRDLLFSTEGLGQFISGCILFEETLFQKNQDGVLMVDLLKKQGIIPGIKVDKGLETIPRTDDEKATMGLDGLAERCQKYYAAGARFAKWRAVLSIDPSQGKPSDRSIAEVAYGLARYAAICQQNRLVPIVEPEILTDGTHDIATCAQVTEKVLAAVFKQLSDQGVMLEGALLKPNMVTPGSECPTKAKPEEIAFYTIRSLARTVPPALPGITFLSGGQSEEEASANLNAMNKMGPHPWALTFSYGRALQASTLQAWSGNAENKAKAQAALLKRAKANSEAQLGTYAGGAGGGGAAVSLFEKHYVY</sequence>
<protein>
    <recommendedName>
        <fullName evidence="5 10">Fructose-bisphosphate aldolase</fullName>
        <ecNumber evidence="5 10">4.1.2.13</ecNumber>
    </recommendedName>
</protein>
<evidence type="ECO:0000256" key="11">
    <source>
        <dbReference type="RuleBase" id="RU004257"/>
    </source>
</evidence>
<dbReference type="PANTHER" id="PTHR11627">
    <property type="entry name" value="FRUCTOSE-BISPHOSPHATE ALDOLASE"/>
    <property type="match status" value="1"/>
</dbReference>
<comment type="catalytic activity">
    <reaction evidence="1 10">
        <text>beta-D-fructose 1,6-bisphosphate = D-glyceraldehyde 3-phosphate + dihydroxyacetone phosphate</text>
        <dbReference type="Rhea" id="RHEA:14729"/>
        <dbReference type="ChEBI" id="CHEBI:32966"/>
        <dbReference type="ChEBI" id="CHEBI:57642"/>
        <dbReference type="ChEBI" id="CHEBI:59776"/>
        <dbReference type="EC" id="4.1.2.13"/>
    </reaction>
</comment>
<dbReference type="AlphaFoldDB" id="A0A6P6RSE8"/>
<evidence type="ECO:0000256" key="7">
    <source>
        <dbReference type="ARBA" id="ARBA00023152"/>
    </source>
</evidence>
<keyword evidence="8 10" id="KW-0456">Lyase</keyword>
<keyword evidence="6" id="KW-0963">Cytoplasm</keyword>
<dbReference type="UniPathway" id="UPA00109">
    <property type="reaction ID" value="UER00183"/>
</dbReference>
<dbReference type="GO" id="GO:0003779">
    <property type="term" value="F:actin binding"/>
    <property type="evidence" value="ECO:0007669"/>
    <property type="project" value="UniProtKB-ARBA"/>
</dbReference>
<comment type="subcellular location">
    <subcellularLocation>
        <location evidence="2">Cytoplasm</location>
    </subcellularLocation>
</comment>
<evidence type="ECO:0000256" key="2">
    <source>
        <dbReference type="ARBA" id="ARBA00004496"/>
    </source>
</evidence>
<dbReference type="InterPro" id="IPR029768">
    <property type="entry name" value="Aldolase_I_AS"/>
</dbReference>